<dbReference type="Proteomes" id="UP000218890">
    <property type="component" value="Chromosome"/>
</dbReference>
<evidence type="ECO:0000313" key="12">
    <source>
        <dbReference type="EMBL" id="BAU57553.1"/>
    </source>
</evidence>
<protein>
    <submittedName>
        <fullName evidence="12">ErfK/YbiS/YcfS/YnhG family protein</fullName>
    </submittedName>
</protein>
<dbReference type="PROSITE" id="PS52029">
    <property type="entry name" value="LD_TPASE"/>
    <property type="match status" value="1"/>
</dbReference>
<evidence type="ECO:0000256" key="7">
    <source>
        <dbReference type="ARBA" id="ARBA00022984"/>
    </source>
</evidence>
<dbReference type="SUPFAM" id="SSF141523">
    <property type="entry name" value="L,D-transpeptidase catalytic domain-like"/>
    <property type="match status" value="1"/>
</dbReference>
<dbReference type="Pfam" id="PF03734">
    <property type="entry name" value="YkuD"/>
    <property type="match status" value="1"/>
</dbReference>
<feature type="domain" description="L,D-TPase catalytic" evidence="11">
    <location>
        <begin position="176"/>
        <end position="311"/>
    </location>
</feature>
<comment type="pathway">
    <text evidence="1 9">Cell wall biogenesis; peptidoglycan biosynthesis.</text>
</comment>
<comment type="similarity">
    <text evidence="2">Belongs to the YkuD family.</text>
</comment>
<evidence type="ECO:0000256" key="6">
    <source>
        <dbReference type="ARBA" id="ARBA00022960"/>
    </source>
</evidence>
<keyword evidence="5" id="KW-0378">Hydrolase</keyword>
<sequence>MMSLTATELAWRDRLLESASRVARLACGCGILVMLVCGDAFPEALASSEEQEREQEQEQGIGEVGAATEEESADDERDEDQEQAEEPAYSDLLKGENGEWQREILRFEIEDGVDVVGASKTVEVGEDETLLDIAMRYAVGYEEIRLANPDIDIWLPGEGTKVVIPSQFLLPDVEREGIVINLAEMRLYYFPPGEDVVETFPVSIGRLDWSTPLGETEITELIEDPVWYPPRSIREQAAEQGEDMPRLVPPGPDNPLGEHAILLDIPGYLLHGTNRPWGIGMRATHGCIRLHPFDIDHLFGQIERGTRVKIINQPFKAGWSANGQLYMQAFPLIEEEEQQLDRQDKIAMAADAVARALGERRHRVRGELVRAVAAEQNGNLIKISRSGGDSPLNLEELTNHSRVGHIKKMPAR</sequence>
<dbReference type="GO" id="GO:0008360">
    <property type="term" value="P:regulation of cell shape"/>
    <property type="evidence" value="ECO:0007669"/>
    <property type="project" value="UniProtKB-UniRule"/>
</dbReference>
<evidence type="ECO:0000313" key="13">
    <source>
        <dbReference type="Proteomes" id="UP000218890"/>
    </source>
</evidence>
<dbReference type="GO" id="GO:0018104">
    <property type="term" value="P:peptidoglycan-protein cross-linking"/>
    <property type="evidence" value="ECO:0007669"/>
    <property type="project" value="TreeGrafter"/>
</dbReference>
<keyword evidence="3" id="KW-0328">Glycosyltransferase</keyword>
<evidence type="ECO:0000259" key="11">
    <source>
        <dbReference type="PROSITE" id="PS52029"/>
    </source>
</evidence>
<dbReference type="PANTHER" id="PTHR30582:SF24">
    <property type="entry name" value="L,D-TRANSPEPTIDASE ERFK_SRFK-RELATED"/>
    <property type="match status" value="1"/>
</dbReference>
<keyword evidence="7 9" id="KW-0573">Peptidoglycan synthesis</keyword>
<evidence type="ECO:0000256" key="1">
    <source>
        <dbReference type="ARBA" id="ARBA00004752"/>
    </source>
</evidence>
<keyword evidence="8 9" id="KW-0961">Cell wall biogenesis/degradation</keyword>
<evidence type="ECO:0000256" key="10">
    <source>
        <dbReference type="SAM" id="MobiDB-lite"/>
    </source>
</evidence>
<accession>A0A120MZR0</accession>
<dbReference type="CDD" id="cd00118">
    <property type="entry name" value="LysM"/>
    <property type="match status" value="1"/>
</dbReference>
<dbReference type="GO" id="GO:0016757">
    <property type="term" value="F:glycosyltransferase activity"/>
    <property type="evidence" value="ECO:0007669"/>
    <property type="project" value="UniProtKB-KW"/>
</dbReference>
<dbReference type="CDD" id="cd16913">
    <property type="entry name" value="YkuD_like"/>
    <property type="match status" value="1"/>
</dbReference>
<dbReference type="GO" id="GO:0071972">
    <property type="term" value="F:peptidoglycan L,D-transpeptidase activity"/>
    <property type="evidence" value="ECO:0007669"/>
    <property type="project" value="TreeGrafter"/>
</dbReference>
<dbReference type="EMBL" id="AP017372">
    <property type="protein sequence ID" value="BAU57553.1"/>
    <property type="molecule type" value="Genomic_DNA"/>
</dbReference>
<keyword evidence="13" id="KW-1185">Reference proteome</keyword>
<feature type="region of interest" description="Disordered" evidence="10">
    <location>
        <begin position="47"/>
        <end position="92"/>
    </location>
</feature>
<reference evidence="12" key="1">
    <citation type="submission" date="2016-02" db="EMBL/GenBank/DDBJ databases">
        <title>Halorhodospira halochloris DSM-1059 complete genome, version 2.</title>
        <authorList>
            <person name="Tsukatani Y."/>
        </authorList>
    </citation>
    <scope>NUCLEOTIDE SEQUENCE</scope>
    <source>
        <strain evidence="12">DSM 1059</strain>
    </source>
</reference>
<keyword evidence="6 9" id="KW-0133">Cell shape</keyword>
<organism evidence="12 13">
    <name type="scientific">Halorhodospira halochloris</name>
    <name type="common">Ectothiorhodospira halochloris</name>
    <dbReference type="NCBI Taxonomy" id="1052"/>
    <lineage>
        <taxon>Bacteria</taxon>
        <taxon>Pseudomonadati</taxon>
        <taxon>Pseudomonadota</taxon>
        <taxon>Gammaproteobacteria</taxon>
        <taxon>Chromatiales</taxon>
        <taxon>Ectothiorhodospiraceae</taxon>
        <taxon>Halorhodospira</taxon>
    </lineage>
</organism>
<name>A0A120MZR0_HALHR</name>
<dbReference type="UniPathway" id="UPA00219"/>
<evidence type="ECO:0000256" key="5">
    <source>
        <dbReference type="ARBA" id="ARBA00022801"/>
    </source>
</evidence>
<evidence type="ECO:0000256" key="4">
    <source>
        <dbReference type="ARBA" id="ARBA00022679"/>
    </source>
</evidence>
<proteinExistence type="inferred from homology"/>
<gene>
    <name evidence="12" type="ORF">HH1059_08590</name>
</gene>
<dbReference type="GO" id="GO:0071555">
    <property type="term" value="P:cell wall organization"/>
    <property type="evidence" value="ECO:0007669"/>
    <property type="project" value="UniProtKB-UniRule"/>
</dbReference>
<evidence type="ECO:0000256" key="9">
    <source>
        <dbReference type="PROSITE-ProRule" id="PRU01373"/>
    </source>
</evidence>
<dbReference type="GO" id="GO:0005576">
    <property type="term" value="C:extracellular region"/>
    <property type="evidence" value="ECO:0007669"/>
    <property type="project" value="TreeGrafter"/>
</dbReference>
<dbReference type="InterPro" id="IPR050979">
    <property type="entry name" value="LD-transpeptidase"/>
</dbReference>
<dbReference type="KEGG" id="hhk:HH1059_08590"/>
<dbReference type="AlphaFoldDB" id="A0A120MZR0"/>
<keyword evidence="4" id="KW-0808">Transferase</keyword>
<dbReference type="PANTHER" id="PTHR30582">
    <property type="entry name" value="L,D-TRANSPEPTIDASE"/>
    <property type="match status" value="1"/>
</dbReference>
<dbReference type="InterPro" id="IPR018392">
    <property type="entry name" value="LysM"/>
</dbReference>
<evidence type="ECO:0000256" key="8">
    <source>
        <dbReference type="ARBA" id="ARBA00023316"/>
    </source>
</evidence>
<feature type="active site" description="Nucleophile" evidence="9">
    <location>
        <position position="287"/>
    </location>
</feature>
<dbReference type="InterPro" id="IPR005490">
    <property type="entry name" value="LD_TPept_cat_dom"/>
</dbReference>
<feature type="compositionally biased region" description="Acidic residues" evidence="10">
    <location>
        <begin position="68"/>
        <end position="85"/>
    </location>
</feature>
<dbReference type="InterPro" id="IPR038063">
    <property type="entry name" value="Transpep_catalytic_dom"/>
</dbReference>
<feature type="active site" description="Proton donor/acceptor" evidence="9">
    <location>
        <position position="271"/>
    </location>
</feature>
<dbReference type="Gene3D" id="2.40.440.10">
    <property type="entry name" value="L,D-transpeptidase catalytic domain-like"/>
    <property type="match status" value="1"/>
</dbReference>
<evidence type="ECO:0000256" key="3">
    <source>
        <dbReference type="ARBA" id="ARBA00022676"/>
    </source>
</evidence>
<dbReference type="RefSeq" id="WP_231902017.1">
    <property type="nucleotide sequence ID" value="NZ_AP017372.2"/>
</dbReference>
<evidence type="ECO:0000256" key="2">
    <source>
        <dbReference type="ARBA" id="ARBA00005992"/>
    </source>
</evidence>